<accession>L1IB20</accession>
<evidence type="ECO:0000256" key="1">
    <source>
        <dbReference type="SAM" id="MobiDB-lite"/>
    </source>
</evidence>
<evidence type="ECO:0000313" key="3">
    <source>
        <dbReference type="EnsemblProtists" id="EKX33418"/>
    </source>
</evidence>
<dbReference type="PaxDb" id="55529-EKX33418"/>
<gene>
    <name evidence="2" type="ORF">GUITHDRAFT_156057</name>
</gene>
<reference evidence="4" key="2">
    <citation type="submission" date="2012-11" db="EMBL/GenBank/DDBJ databases">
        <authorList>
            <person name="Kuo A."/>
            <person name="Curtis B.A."/>
            <person name="Tanifuji G."/>
            <person name="Burki F."/>
            <person name="Gruber A."/>
            <person name="Irimia M."/>
            <person name="Maruyama S."/>
            <person name="Arias M.C."/>
            <person name="Ball S.G."/>
            <person name="Gile G.H."/>
            <person name="Hirakawa Y."/>
            <person name="Hopkins J.F."/>
            <person name="Rensing S.A."/>
            <person name="Schmutz J."/>
            <person name="Symeonidi A."/>
            <person name="Elias M."/>
            <person name="Eveleigh R.J."/>
            <person name="Herman E.K."/>
            <person name="Klute M.J."/>
            <person name="Nakayama T."/>
            <person name="Obornik M."/>
            <person name="Reyes-Prieto A."/>
            <person name="Armbrust E.V."/>
            <person name="Aves S.J."/>
            <person name="Beiko R.G."/>
            <person name="Coutinho P."/>
            <person name="Dacks J.B."/>
            <person name="Durnford D.G."/>
            <person name="Fast N.M."/>
            <person name="Green B.R."/>
            <person name="Grisdale C."/>
            <person name="Hempe F."/>
            <person name="Henrissat B."/>
            <person name="Hoppner M.P."/>
            <person name="Ishida K.-I."/>
            <person name="Kim E."/>
            <person name="Koreny L."/>
            <person name="Kroth P.G."/>
            <person name="Liu Y."/>
            <person name="Malik S.-B."/>
            <person name="Maier U.G."/>
            <person name="McRose D."/>
            <person name="Mock T."/>
            <person name="Neilson J.A."/>
            <person name="Onodera N.T."/>
            <person name="Poole A.M."/>
            <person name="Pritham E.J."/>
            <person name="Richards T.A."/>
            <person name="Rocap G."/>
            <person name="Roy S.W."/>
            <person name="Sarai C."/>
            <person name="Schaack S."/>
            <person name="Shirato S."/>
            <person name="Slamovits C.H."/>
            <person name="Spencer D.F."/>
            <person name="Suzuki S."/>
            <person name="Worden A.Z."/>
            <person name="Zauner S."/>
            <person name="Barry K."/>
            <person name="Bell C."/>
            <person name="Bharti A.K."/>
            <person name="Crow J.A."/>
            <person name="Grimwood J."/>
            <person name="Kramer R."/>
            <person name="Lindquist E."/>
            <person name="Lucas S."/>
            <person name="Salamov A."/>
            <person name="McFadden G.I."/>
            <person name="Lane C.E."/>
            <person name="Keeling P.J."/>
            <person name="Gray M.W."/>
            <person name="Grigoriev I.V."/>
            <person name="Archibald J.M."/>
        </authorList>
    </citation>
    <scope>NUCLEOTIDE SEQUENCE</scope>
    <source>
        <strain evidence="4">CCMP2712</strain>
    </source>
</reference>
<dbReference type="Proteomes" id="UP000011087">
    <property type="component" value="Unassembled WGS sequence"/>
</dbReference>
<feature type="compositionally biased region" description="Polar residues" evidence="1">
    <location>
        <begin position="32"/>
        <end position="47"/>
    </location>
</feature>
<dbReference type="EnsemblProtists" id="EKX33418">
    <property type="protein sequence ID" value="EKX33418"/>
    <property type="gene ID" value="GUITHDRAFT_156057"/>
</dbReference>
<dbReference type="KEGG" id="gtt:GUITHDRAFT_156057"/>
<dbReference type="HOGENOM" id="CLU_1754543_0_0_1"/>
<protein>
    <submittedName>
        <fullName evidence="2 3">Uncharacterized protein</fullName>
    </submittedName>
</protein>
<feature type="non-terminal residue" evidence="2">
    <location>
        <position position="1"/>
    </location>
</feature>
<evidence type="ECO:0000313" key="4">
    <source>
        <dbReference type="Proteomes" id="UP000011087"/>
    </source>
</evidence>
<reference evidence="3" key="3">
    <citation type="submission" date="2016-03" db="UniProtKB">
        <authorList>
            <consortium name="EnsemblProtists"/>
        </authorList>
    </citation>
    <scope>IDENTIFICATION</scope>
</reference>
<name>L1IB20_GUITC</name>
<dbReference type="EMBL" id="JH993143">
    <property type="protein sequence ID" value="EKX33418.1"/>
    <property type="molecule type" value="Genomic_DNA"/>
</dbReference>
<keyword evidence="4" id="KW-1185">Reference proteome</keyword>
<sequence>MKMQPSEFRKDSSLFDKVILEEEEGLGLRIGTASSEINTRSTGNASRHQVVRPSEPGSVHDRPQTTHFHKVSIVCIMSLLTMMQGRSDTNSNVTRRNQVKDITKQSDITELQARNTPRQNSCTSRKHNIPSLCIPAPISASSTRSNTGV</sequence>
<dbReference type="RefSeq" id="XP_005820398.1">
    <property type="nucleotide sequence ID" value="XM_005820341.1"/>
</dbReference>
<proteinExistence type="predicted"/>
<reference evidence="2 4" key="1">
    <citation type="journal article" date="2012" name="Nature">
        <title>Algal genomes reveal evolutionary mosaicism and the fate of nucleomorphs.</title>
        <authorList>
            <consortium name="DOE Joint Genome Institute"/>
            <person name="Curtis B.A."/>
            <person name="Tanifuji G."/>
            <person name="Burki F."/>
            <person name="Gruber A."/>
            <person name="Irimia M."/>
            <person name="Maruyama S."/>
            <person name="Arias M.C."/>
            <person name="Ball S.G."/>
            <person name="Gile G.H."/>
            <person name="Hirakawa Y."/>
            <person name="Hopkins J.F."/>
            <person name="Kuo A."/>
            <person name="Rensing S.A."/>
            <person name="Schmutz J."/>
            <person name="Symeonidi A."/>
            <person name="Elias M."/>
            <person name="Eveleigh R.J."/>
            <person name="Herman E.K."/>
            <person name="Klute M.J."/>
            <person name="Nakayama T."/>
            <person name="Obornik M."/>
            <person name="Reyes-Prieto A."/>
            <person name="Armbrust E.V."/>
            <person name="Aves S.J."/>
            <person name="Beiko R.G."/>
            <person name="Coutinho P."/>
            <person name="Dacks J.B."/>
            <person name="Durnford D.G."/>
            <person name="Fast N.M."/>
            <person name="Green B.R."/>
            <person name="Grisdale C.J."/>
            <person name="Hempel F."/>
            <person name="Henrissat B."/>
            <person name="Hoppner M.P."/>
            <person name="Ishida K."/>
            <person name="Kim E."/>
            <person name="Koreny L."/>
            <person name="Kroth P.G."/>
            <person name="Liu Y."/>
            <person name="Malik S.B."/>
            <person name="Maier U.G."/>
            <person name="McRose D."/>
            <person name="Mock T."/>
            <person name="Neilson J.A."/>
            <person name="Onodera N.T."/>
            <person name="Poole A.M."/>
            <person name="Pritham E.J."/>
            <person name="Richards T.A."/>
            <person name="Rocap G."/>
            <person name="Roy S.W."/>
            <person name="Sarai C."/>
            <person name="Schaack S."/>
            <person name="Shirato S."/>
            <person name="Slamovits C.H."/>
            <person name="Spencer D.F."/>
            <person name="Suzuki S."/>
            <person name="Worden A.Z."/>
            <person name="Zauner S."/>
            <person name="Barry K."/>
            <person name="Bell C."/>
            <person name="Bharti A.K."/>
            <person name="Crow J.A."/>
            <person name="Grimwood J."/>
            <person name="Kramer R."/>
            <person name="Lindquist E."/>
            <person name="Lucas S."/>
            <person name="Salamov A."/>
            <person name="McFadden G.I."/>
            <person name="Lane C.E."/>
            <person name="Keeling P.J."/>
            <person name="Gray M.W."/>
            <person name="Grigoriev I.V."/>
            <person name="Archibald J.M."/>
        </authorList>
    </citation>
    <scope>NUCLEOTIDE SEQUENCE</scope>
    <source>
        <strain evidence="2 4">CCMP2712</strain>
    </source>
</reference>
<dbReference type="GeneID" id="17290123"/>
<dbReference type="AlphaFoldDB" id="L1IB20"/>
<feature type="region of interest" description="Disordered" evidence="1">
    <location>
        <begin position="31"/>
        <end position="65"/>
    </location>
</feature>
<organism evidence="2">
    <name type="scientific">Guillardia theta (strain CCMP2712)</name>
    <name type="common">Cryptophyte</name>
    <dbReference type="NCBI Taxonomy" id="905079"/>
    <lineage>
        <taxon>Eukaryota</taxon>
        <taxon>Cryptophyceae</taxon>
        <taxon>Pyrenomonadales</taxon>
        <taxon>Geminigeraceae</taxon>
        <taxon>Guillardia</taxon>
    </lineage>
</organism>
<evidence type="ECO:0000313" key="2">
    <source>
        <dbReference type="EMBL" id="EKX33418.1"/>
    </source>
</evidence>